<gene>
    <name evidence="3" type="ORF">BECKSD772D_GA0070982_107215</name>
    <name evidence="2" type="ORF">BECKSD772E_GA0070983_10628</name>
    <name evidence="1" type="ORF">BECKSD772F_GA0070984_10618</name>
</gene>
<dbReference type="EMBL" id="CAADFU010000062">
    <property type="protein sequence ID" value="VFK45852.1"/>
    <property type="molecule type" value="Genomic_DNA"/>
</dbReference>
<protein>
    <submittedName>
        <fullName evidence="2">Uncharacterized protein</fullName>
    </submittedName>
</protein>
<evidence type="ECO:0000313" key="3">
    <source>
        <dbReference type="EMBL" id="VFK79899.1"/>
    </source>
</evidence>
<name>A0A450YWE6_9GAMM</name>
<sequence length="196" mass="22897">MISKSRPIKANLHDAGFFCHFRNPLSDNHSCGNISTTLDLSFYLPIQGRHTGNDTITSRNNQLHIYVTGRPMYAKPIGIKLSQFCSCTTASTQTCIFLIHSSSLYHEKPQRTYRSCTSNRRTKPYENHLLLLRYFPNNRFICISNSFTFIWLRRSKTAYNRGSLTNFLLINTTNNNLRISWCFYYDPIRYGKINRM</sequence>
<organism evidence="2">
    <name type="scientific">Candidatus Kentrum sp. SD</name>
    <dbReference type="NCBI Taxonomy" id="2126332"/>
    <lineage>
        <taxon>Bacteria</taxon>
        <taxon>Pseudomonadati</taxon>
        <taxon>Pseudomonadota</taxon>
        <taxon>Gammaproteobacteria</taxon>
        <taxon>Candidatus Kentrum</taxon>
    </lineage>
</organism>
<evidence type="ECO:0000313" key="1">
    <source>
        <dbReference type="EMBL" id="VFK40487.1"/>
    </source>
</evidence>
<dbReference type="EMBL" id="CAADFR010000061">
    <property type="protein sequence ID" value="VFK40487.1"/>
    <property type="molecule type" value="Genomic_DNA"/>
</dbReference>
<proteinExistence type="predicted"/>
<evidence type="ECO:0000313" key="2">
    <source>
        <dbReference type="EMBL" id="VFK45852.1"/>
    </source>
</evidence>
<reference evidence="2" key="1">
    <citation type="submission" date="2019-02" db="EMBL/GenBank/DDBJ databases">
        <authorList>
            <person name="Gruber-Vodicka R. H."/>
            <person name="Seah K. B. B."/>
        </authorList>
    </citation>
    <scope>NUCLEOTIDE SEQUENCE</scope>
    <source>
        <strain evidence="3">BECK_S127</strain>
        <strain evidence="2">BECK_S1320</strain>
        <strain evidence="1">BECK_S1321</strain>
    </source>
</reference>
<dbReference type="EMBL" id="CAADHB010000072">
    <property type="protein sequence ID" value="VFK79899.1"/>
    <property type="molecule type" value="Genomic_DNA"/>
</dbReference>
<dbReference type="AlphaFoldDB" id="A0A450YWE6"/>
<accession>A0A450YWE6</accession>